<gene>
    <name evidence="3" type="ORF">CBR_g46429</name>
</gene>
<evidence type="ECO:0000313" key="4">
    <source>
        <dbReference type="Proteomes" id="UP000265515"/>
    </source>
</evidence>
<evidence type="ECO:0000256" key="2">
    <source>
        <dbReference type="SAM" id="MobiDB-lite"/>
    </source>
</evidence>
<accession>A0A388M0G0</accession>
<dbReference type="Gramene" id="GBG88060">
    <property type="protein sequence ID" value="GBG88060"/>
    <property type="gene ID" value="CBR_g46429"/>
</dbReference>
<feature type="compositionally biased region" description="Acidic residues" evidence="2">
    <location>
        <begin position="274"/>
        <end position="287"/>
    </location>
</feature>
<proteinExistence type="inferred from homology"/>
<dbReference type="InterPro" id="IPR013922">
    <property type="entry name" value="Cyclin_PHO80-like"/>
</dbReference>
<dbReference type="OrthoDB" id="337735at2759"/>
<feature type="compositionally biased region" description="Acidic residues" evidence="2">
    <location>
        <begin position="320"/>
        <end position="335"/>
    </location>
</feature>
<comment type="caution">
    <text evidence="3">The sequence shown here is derived from an EMBL/GenBank/DDBJ whole genome shotgun (WGS) entry which is preliminary data.</text>
</comment>
<evidence type="ECO:0000256" key="1">
    <source>
        <dbReference type="ARBA" id="ARBA00007215"/>
    </source>
</evidence>
<protein>
    <recommendedName>
        <fullName evidence="5">Cyclin</fullName>
    </recommendedName>
</protein>
<sequence length="351" mass="39621">MGGTDYVVGMAKKSIFSDGGSRRDPCVILEIDSESSMVERPRVLSVLATLLERLVARNERHVMTTATTPYASPCRGKLTVFHGLRAPSITIDKYLERIFKYANCSPACFVVAYVYIDRLIQRQPELPITSLNVHRLLVTAVMVAAKFLDDVYFNNGYYAKVGGVTTAEMNRLELEFLFRLDFRLHVTTGVFEHYSSHLEKELILSGGHKMDRPLMSPLRPSLEPSATDLKVSKAKTLGRVSGMIKSVNGAQQCRDGSGGWERLCAEVWEGKNIEEEEEEKGEEEKEEEERRREGDIVSGIKKAKRKKKTAWKGERGGVVVEEEEEEEEKGEEEEEERRREGDLVSGIKKGK</sequence>
<dbReference type="PANTHER" id="PTHR15615:SF108">
    <property type="entry name" value="PROTEIN CNPPD1"/>
    <property type="match status" value="1"/>
</dbReference>
<dbReference type="EMBL" id="BFEA01000647">
    <property type="protein sequence ID" value="GBG88060.1"/>
    <property type="molecule type" value="Genomic_DNA"/>
</dbReference>
<feature type="region of interest" description="Disordered" evidence="2">
    <location>
        <begin position="274"/>
        <end position="351"/>
    </location>
</feature>
<dbReference type="GO" id="GO:0019901">
    <property type="term" value="F:protein kinase binding"/>
    <property type="evidence" value="ECO:0007669"/>
    <property type="project" value="InterPro"/>
</dbReference>
<dbReference type="STRING" id="69332.A0A388M0G0"/>
<evidence type="ECO:0000313" key="3">
    <source>
        <dbReference type="EMBL" id="GBG88060.1"/>
    </source>
</evidence>
<evidence type="ECO:0008006" key="5">
    <source>
        <dbReference type="Google" id="ProtNLM"/>
    </source>
</evidence>
<name>A0A388M0G0_CHABU</name>
<dbReference type="SUPFAM" id="SSF47954">
    <property type="entry name" value="Cyclin-like"/>
    <property type="match status" value="1"/>
</dbReference>
<dbReference type="PANTHER" id="PTHR15615">
    <property type="match status" value="1"/>
</dbReference>
<reference evidence="3 4" key="1">
    <citation type="journal article" date="2018" name="Cell">
        <title>The Chara Genome: Secondary Complexity and Implications for Plant Terrestrialization.</title>
        <authorList>
            <person name="Nishiyama T."/>
            <person name="Sakayama H."/>
            <person name="Vries J.D."/>
            <person name="Buschmann H."/>
            <person name="Saint-Marcoux D."/>
            <person name="Ullrich K.K."/>
            <person name="Haas F.B."/>
            <person name="Vanderstraeten L."/>
            <person name="Becker D."/>
            <person name="Lang D."/>
            <person name="Vosolsobe S."/>
            <person name="Rombauts S."/>
            <person name="Wilhelmsson P.K.I."/>
            <person name="Janitza P."/>
            <person name="Kern R."/>
            <person name="Heyl A."/>
            <person name="Rumpler F."/>
            <person name="Villalobos L.I.A.C."/>
            <person name="Clay J.M."/>
            <person name="Skokan R."/>
            <person name="Toyoda A."/>
            <person name="Suzuki Y."/>
            <person name="Kagoshima H."/>
            <person name="Schijlen E."/>
            <person name="Tajeshwar N."/>
            <person name="Catarino B."/>
            <person name="Hetherington A.J."/>
            <person name="Saltykova A."/>
            <person name="Bonnot C."/>
            <person name="Breuninger H."/>
            <person name="Symeonidi A."/>
            <person name="Radhakrishnan G.V."/>
            <person name="Van Nieuwerburgh F."/>
            <person name="Deforce D."/>
            <person name="Chang C."/>
            <person name="Karol K.G."/>
            <person name="Hedrich R."/>
            <person name="Ulvskov P."/>
            <person name="Glockner G."/>
            <person name="Delwiche C.F."/>
            <person name="Petrasek J."/>
            <person name="Van de Peer Y."/>
            <person name="Friml J."/>
            <person name="Beilby M."/>
            <person name="Dolan L."/>
            <person name="Kohara Y."/>
            <person name="Sugano S."/>
            <person name="Fujiyama A."/>
            <person name="Delaux P.-M."/>
            <person name="Quint M."/>
            <person name="TheiBen G."/>
            <person name="Hagemann M."/>
            <person name="Harholt J."/>
            <person name="Dunand C."/>
            <person name="Zachgo S."/>
            <person name="Langdale J."/>
            <person name="Maumus F."/>
            <person name="Straeten D.V.D."/>
            <person name="Gould S.B."/>
            <person name="Rensing S.A."/>
        </authorList>
    </citation>
    <scope>NUCLEOTIDE SEQUENCE [LARGE SCALE GENOMIC DNA]</scope>
    <source>
        <strain evidence="3 4">S276</strain>
    </source>
</reference>
<organism evidence="3 4">
    <name type="scientific">Chara braunii</name>
    <name type="common">Braun's stonewort</name>
    <dbReference type="NCBI Taxonomy" id="69332"/>
    <lineage>
        <taxon>Eukaryota</taxon>
        <taxon>Viridiplantae</taxon>
        <taxon>Streptophyta</taxon>
        <taxon>Charophyceae</taxon>
        <taxon>Charales</taxon>
        <taxon>Characeae</taxon>
        <taxon>Chara</taxon>
    </lineage>
</organism>
<dbReference type="CDD" id="cd20604">
    <property type="entry name" value="CYCLIN_AtCycU-like"/>
    <property type="match status" value="1"/>
</dbReference>
<feature type="compositionally biased region" description="Basic residues" evidence="2">
    <location>
        <begin position="301"/>
        <end position="310"/>
    </location>
</feature>
<dbReference type="InterPro" id="IPR036915">
    <property type="entry name" value="Cyclin-like_sf"/>
</dbReference>
<dbReference type="Gene3D" id="1.10.472.10">
    <property type="entry name" value="Cyclin-like"/>
    <property type="match status" value="1"/>
</dbReference>
<comment type="similarity">
    <text evidence="1">Belongs to the cyclin family. Cyclin U/P subfamily.</text>
</comment>
<dbReference type="Pfam" id="PF08613">
    <property type="entry name" value="Cyclin"/>
    <property type="match status" value="1"/>
</dbReference>
<dbReference type="AlphaFoldDB" id="A0A388M0G0"/>
<keyword evidence="4" id="KW-1185">Reference proteome</keyword>
<dbReference type="Proteomes" id="UP000265515">
    <property type="component" value="Unassembled WGS sequence"/>
</dbReference>